<evidence type="ECO:0000313" key="3">
    <source>
        <dbReference type="Proteomes" id="UP001345963"/>
    </source>
</evidence>
<proteinExistence type="predicted"/>
<sequence length="114" mass="12774">MYIPHPKLTLLFSACNLFFQLYAGWKDSQCSSGKNLITQNNLMLVNNVKQAALNCSGPAGFIIPSKFNYFLRKQLGRSAESLLFDFIIQLGNVVVMCNTPTLLFFSVCTIFLPL</sequence>
<protein>
    <submittedName>
        <fullName evidence="2">Uncharacterized protein</fullName>
    </submittedName>
</protein>
<dbReference type="EMBL" id="JAHUTI010041901">
    <property type="protein sequence ID" value="MED6246032.1"/>
    <property type="molecule type" value="Genomic_DNA"/>
</dbReference>
<keyword evidence="3" id="KW-1185">Reference proteome</keyword>
<gene>
    <name evidence="2" type="ORF">ATANTOWER_011938</name>
</gene>
<accession>A0ABU7B670</accession>
<organism evidence="2 3">
    <name type="scientific">Ataeniobius toweri</name>
    <dbReference type="NCBI Taxonomy" id="208326"/>
    <lineage>
        <taxon>Eukaryota</taxon>
        <taxon>Metazoa</taxon>
        <taxon>Chordata</taxon>
        <taxon>Craniata</taxon>
        <taxon>Vertebrata</taxon>
        <taxon>Euteleostomi</taxon>
        <taxon>Actinopterygii</taxon>
        <taxon>Neopterygii</taxon>
        <taxon>Teleostei</taxon>
        <taxon>Neoteleostei</taxon>
        <taxon>Acanthomorphata</taxon>
        <taxon>Ovalentaria</taxon>
        <taxon>Atherinomorphae</taxon>
        <taxon>Cyprinodontiformes</taxon>
        <taxon>Goodeidae</taxon>
        <taxon>Ataeniobius</taxon>
    </lineage>
</organism>
<feature type="signal peptide" evidence="1">
    <location>
        <begin position="1"/>
        <end position="24"/>
    </location>
</feature>
<evidence type="ECO:0000313" key="2">
    <source>
        <dbReference type="EMBL" id="MED6246032.1"/>
    </source>
</evidence>
<name>A0ABU7B670_9TELE</name>
<keyword evidence="1" id="KW-0732">Signal</keyword>
<evidence type="ECO:0000256" key="1">
    <source>
        <dbReference type="SAM" id="SignalP"/>
    </source>
</evidence>
<dbReference type="Proteomes" id="UP001345963">
    <property type="component" value="Unassembled WGS sequence"/>
</dbReference>
<feature type="chain" id="PRO_5046551993" evidence="1">
    <location>
        <begin position="25"/>
        <end position="114"/>
    </location>
</feature>
<reference evidence="2 3" key="1">
    <citation type="submission" date="2021-07" db="EMBL/GenBank/DDBJ databases">
        <authorList>
            <person name="Palmer J.M."/>
        </authorList>
    </citation>
    <scope>NUCLEOTIDE SEQUENCE [LARGE SCALE GENOMIC DNA]</scope>
    <source>
        <strain evidence="2 3">AT_MEX2019</strain>
        <tissue evidence="2">Muscle</tissue>
    </source>
</reference>
<comment type="caution">
    <text evidence="2">The sequence shown here is derived from an EMBL/GenBank/DDBJ whole genome shotgun (WGS) entry which is preliminary data.</text>
</comment>